<protein>
    <submittedName>
        <fullName evidence="3">MSHA biogenesis protein MshJ</fullName>
    </submittedName>
</protein>
<feature type="transmembrane region" description="Helical" evidence="2">
    <location>
        <begin position="21"/>
        <end position="44"/>
    </location>
</feature>
<dbReference type="EMBL" id="JACIET010000001">
    <property type="protein sequence ID" value="MBB4012493.1"/>
    <property type="molecule type" value="Genomic_DNA"/>
</dbReference>
<keyword evidence="4" id="KW-1185">Reference proteome</keyword>
<evidence type="ECO:0000256" key="1">
    <source>
        <dbReference type="SAM" id="MobiDB-lite"/>
    </source>
</evidence>
<proteinExistence type="predicted"/>
<organism evidence="3 4">
    <name type="scientific">Niveibacterium umoris</name>
    <dbReference type="NCBI Taxonomy" id="1193620"/>
    <lineage>
        <taxon>Bacteria</taxon>
        <taxon>Pseudomonadati</taxon>
        <taxon>Pseudomonadota</taxon>
        <taxon>Betaproteobacteria</taxon>
        <taxon>Rhodocyclales</taxon>
        <taxon>Rhodocyclaceae</taxon>
        <taxon>Niveibacterium</taxon>
    </lineage>
</organism>
<sequence length="229" mass="25467">MKARWIHLSDRFNALADRERMLLSAMSVGVLLALFWLILIAPAMNRQAADLAQMRSLHGQLDGLAEQARLLEEARRNDPVVQKRAQIESLTQQNLALKAALSGKRALLADPKQMPTRLRDLLARQPGLELVSLRTLPVENLTARDDKANAAPTPASGQASPPGTAIYRHGLEIAVRGEYAAIARWLTAVEQFGWQVFWGQMDLQVEKYPVSVATVTIYTLSLDPAWLRL</sequence>
<dbReference type="Pfam" id="PF04612">
    <property type="entry name" value="T2SSM"/>
    <property type="match status" value="1"/>
</dbReference>
<evidence type="ECO:0000313" key="3">
    <source>
        <dbReference type="EMBL" id="MBB4012493.1"/>
    </source>
</evidence>
<feature type="region of interest" description="Disordered" evidence="1">
    <location>
        <begin position="143"/>
        <end position="162"/>
    </location>
</feature>
<comment type="caution">
    <text evidence="3">The sequence shown here is derived from an EMBL/GenBank/DDBJ whole genome shotgun (WGS) entry which is preliminary data.</text>
</comment>
<gene>
    <name evidence="3" type="ORF">GGR36_001801</name>
</gene>
<name>A0A840BIN3_9RHOO</name>
<dbReference type="GO" id="GO:0015627">
    <property type="term" value="C:type II protein secretion system complex"/>
    <property type="evidence" value="ECO:0007669"/>
    <property type="project" value="InterPro"/>
</dbReference>
<accession>A0A840BIN3</accession>
<evidence type="ECO:0000256" key="2">
    <source>
        <dbReference type="SAM" id="Phobius"/>
    </source>
</evidence>
<reference evidence="3 4" key="1">
    <citation type="submission" date="2020-08" db="EMBL/GenBank/DDBJ databases">
        <title>Genomic Encyclopedia of Type Strains, Phase IV (KMG-IV): sequencing the most valuable type-strain genomes for metagenomic binning, comparative biology and taxonomic classification.</title>
        <authorList>
            <person name="Goeker M."/>
        </authorList>
    </citation>
    <scope>NUCLEOTIDE SEQUENCE [LARGE SCALE GENOMIC DNA]</scope>
    <source>
        <strain evidence="3 4">DSM 106739</strain>
    </source>
</reference>
<dbReference type="RefSeq" id="WP_183634288.1">
    <property type="nucleotide sequence ID" value="NZ_BAABLE010000011.1"/>
</dbReference>
<keyword evidence="2" id="KW-0472">Membrane</keyword>
<dbReference type="AlphaFoldDB" id="A0A840BIN3"/>
<dbReference type="GO" id="GO:0015628">
    <property type="term" value="P:protein secretion by the type II secretion system"/>
    <property type="evidence" value="ECO:0007669"/>
    <property type="project" value="InterPro"/>
</dbReference>
<keyword evidence="2" id="KW-0812">Transmembrane</keyword>
<keyword evidence="2" id="KW-1133">Transmembrane helix</keyword>
<evidence type="ECO:0000313" key="4">
    <source>
        <dbReference type="Proteomes" id="UP000561045"/>
    </source>
</evidence>
<dbReference type="InterPro" id="IPR007690">
    <property type="entry name" value="T2SS_GspM"/>
</dbReference>
<dbReference type="Proteomes" id="UP000561045">
    <property type="component" value="Unassembled WGS sequence"/>
</dbReference>